<keyword evidence="1" id="KW-0472">Membrane</keyword>
<reference evidence="2" key="1">
    <citation type="submission" date="2022-11" db="EMBL/GenBank/DDBJ databases">
        <title>Biodiversity and phylogenetic relationships of bacteria.</title>
        <authorList>
            <person name="Machado R.A.R."/>
            <person name="Bhat A."/>
            <person name="Loulou A."/>
            <person name="Kallel S."/>
        </authorList>
    </citation>
    <scope>NUCLEOTIDE SEQUENCE</scope>
    <source>
        <strain evidence="2">K-TC2</strain>
    </source>
</reference>
<feature type="transmembrane region" description="Helical" evidence="1">
    <location>
        <begin position="21"/>
        <end position="49"/>
    </location>
</feature>
<comment type="caution">
    <text evidence="2">The sequence shown here is derived from an EMBL/GenBank/DDBJ whole genome shotgun (WGS) entry which is preliminary data.</text>
</comment>
<keyword evidence="1" id="KW-1133">Transmembrane helix</keyword>
<organism evidence="2 3">
    <name type="scientific">Kaistia nematophila</name>
    <dbReference type="NCBI Taxonomy" id="2994654"/>
    <lineage>
        <taxon>Bacteria</taxon>
        <taxon>Pseudomonadati</taxon>
        <taxon>Pseudomonadota</taxon>
        <taxon>Alphaproteobacteria</taxon>
        <taxon>Hyphomicrobiales</taxon>
        <taxon>Kaistiaceae</taxon>
        <taxon>Kaistia</taxon>
    </lineage>
</organism>
<keyword evidence="1" id="KW-0812">Transmembrane</keyword>
<evidence type="ECO:0000313" key="3">
    <source>
        <dbReference type="Proteomes" id="UP001144805"/>
    </source>
</evidence>
<name>A0A9X3EEE5_9HYPH</name>
<proteinExistence type="predicted"/>
<evidence type="ECO:0000313" key="2">
    <source>
        <dbReference type="EMBL" id="MCX5571585.1"/>
    </source>
</evidence>
<protein>
    <submittedName>
        <fullName evidence="2">Flp family type IVb pilin</fullName>
    </submittedName>
</protein>
<keyword evidence="3" id="KW-1185">Reference proteome</keyword>
<dbReference type="EMBL" id="JAPKNK010000010">
    <property type="protein sequence ID" value="MCX5571585.1"/>
    <property type="molecule type" value="Genomic_DNA"/>
</dbReference>
<dbReference type="AlphaFoldDB" id="A0A9X3EEE5"/>
<sequence>MRAASGPSLFRLLRARRGAVAIEYGLIIGVIVLALVAVTFTGGGIVSLYERAVALAAES</sequence>
<gene>
    <name evidence="2" type="ORF">OSH07_20460</name>
</gene>
<dbReference type="Proteomes" id="UP001144805">
    <property type="component" value="Unassembled WGS sequence"/>
</dbReference>
<accession>A0A9X3EEE5</accession>
<dbReference type="RefSeq" id="WP_266340539.1">
    <property type="nucleotide sequence ID" value="NZ_JAPKNK010000010.1"/>
</dbReference>
<evidence type="ECO:0000256" key="1">
    <source>
        <dbReference type="SAM" id="Phobius"/>
    </source>
</evidence>